<dbReference type="Proteomes" id="UP000807115">
    <property type="component" value="Chromosome 7"/>
</dbReference>
<comment type="caution">
    <text evidence="1">The sequence shown here is derived from an EMBL/GenBank/DDBJ whole genome shotgun (WGS) entry which is preliminary data.</text>
</comment>
<sequence>MVTVVRVAMVMARRRQKGDVKLLGSAEAKRKRHATTMIKGVESSLATPMVILRSIAYAMELLGWSATCAGRGGEQQGGRCCETHEELDRKITVELGVQPGPSFNCTIQPKAELTIQPNTTCIFGPCTLLAYVFYYLYICGPCTFGSHTDIY</sequence>
<organism evidence="1 2">
    <name type="scientific">Sorghum bicolor</name>
    <name type="common">Sorghum</name>
    <name type="synonym">Sorghum vulgare</name>
    <dbReference type="NCBI Taxonomy" id="4558"/>
    <lineage>
        <taxon>Eukaryota</taxon>
        <taxon>Viridiplantae</taxon>
        <taxon>Streptophyta</taxon>
        <taxon>Embryophyta</taxon>
        <taxon>Tracheophyta</taxon>
        <taxon>Spermatophyta</taxon>
        <taxon>Magnoliopsida</taxon>
        <taxon>Liliopsida</taxon>
        <taxon>Poales</taxon>
        <taxon>Poaceae</taxon>
        <taxon>PACMAD clade</taxon>
        <taxon>Panicoideae</taxon>
        <taxon>Andropogonodae</taxon>
        <taxon>Andropogoneae</taxon>
        <taxon>Sorghinae</taxon>
        <taxon>Sorghum</taxon>
    </lineage>
</organism>
<reference evidence="1" key="1">
    <citation type="journal article" date="2019" name="BMC Genomics">
        <title>A new reference genome for Sorghum bicolor reveals high levels of sequence similarity between sweet and grain genotypes: implications for the genetics of sugar metabolism.</title>
        <authorList>
            <person name="Cooper E.A."/>
            <person name="Brenton Z.W."/>
            <person name="Flinn B.S."/>
            <person name="Jenkins J."/>
            <person name="Shu S."/>
            <person name="Flowers D."/>
            <person name="Luo F."/>
            <person name="Wang Y."/>
            <person name="Xia P."/>
            <person name="Barry K."/>
            <person name="Daum C."/>
            <person name="Lipzen A."/>
            <person name="Yoshinaga Y."/>
            <person name="Schmutz J."/>
            <person name="Saski C."/>
            <person name="Vermerris W."/>
            <person name="Kresovich S."/>
        </authorList>
    </citation>
    <scope>NUCLEOTIDE SEQUENCE</scope>
</reference>
<protein>
    <submittedName>
        <fullName evidence="1">Uncharacterized protein</fullName>
    </submittedName>
</protein>
<accession>A0A921QN44</accession>
<evidence type="ECO:0000313" key="2">
    <source>
        <dbReference type="Proteomes" id="UP000807115"/>
    </source>
</evidence>
<gene>
    <name evidence="1" type="ORF">BDA96_07G239500</name>
</gene>
<evidence type="ECO:0000313" key="1">
    <source>
        <dbReference type="EMBL" id="KAG0524761.1"/>
    </source>
</evidence>
<dbReference type="EMBL" id="CM027686">
    <property type="protein sequence ID" value="KAG0524761.1"/>
    <property type="molecule type" value="Genomic_DNA"/>
</dbReference>
<reference evidence="1" key="2">
    <citation type="submission" date="2020-10" db="EMBL/GenBank/DDBJ databases">
        <authorList>
            <person name="Cooper E.A."/>
            <person name="Brenton Z.W."/>
            <person name="Flinn B.S."/>
            <person name="Jenkins J."/>
            <person name="Shu S."/>
            <person name="Flowers D."/>
            <person name="Luo F."/>
            <person name="Wang Y."/>
            <person name="Xia P."/>
            <person name="Barry K."/>
            <person name="Daum C."/>
            <person name="Lipzen A."/>
            <person name="Yoshinaga Y."/>
            <person name="Schmutz J."/>
            <person name="Saski C."/>
            <person name="Vermerris W."/>
            <person name="Kresovich S."/>
        </authorList>
    </citation>
    <scope>NUCLEOTIDE SEQUENCE</scope>
</reference>
<proteinExistence type="predicted"/>
<name>A0A921QN44_SORBI</name>
<dbReference type="AlphaFoldDB" id="A0A921QN44"/>